<dbReference type="InterPro" id="IPR013517">
    <property type="entry name" value="FG-GAP"/>
</dbReference>
<reference evidence="5" key="1">
    <citation type="journal article" date="2019" name="bioRxiv">
        <title>The Genome of the Zebra Mussel, Dreissena polymorpha: A Resource for Invasive Species Research.</title>
        <authorList>
            <person name="McCartney M.A."/>
            <person name="Auch B."/>
            <person name="Kono T."/>
            <person name="Mallez S."/>
            <person name="Zhang Y."/>
            <person name="Obille A."/>
            <person name="Becker A."/>
            <person name="Abrahante J.E."/>
            <person name="Garbe J."/>
            <person name="Badalamenti J.P."/>
            <person name="Herman A."/>
            <person name="Mangelson H."/>
            <person name="Liachko I."/>
            <person name="Sullivan S."/>
            <person name="Sone E.D."/>
            <person name="Koren S."/>
            <person name="Silverstein K.A.T."/>
            <person name="Beckman K.B."/>
            <person name="Gohl D.M."/>
        </authorList>
    </citation>
    <scope>NUCLEOTIDE SEQUENCE</scope>
    <source>
        <strain evidence="5">Duluth1</strain>
        <tissue evidence="5">Whole animal</tissue>
    </source>
</reference>
<keyword evidence="1" id="KW-0732">Signal</keyword>
<evidence type="ECO:0000313" key="5">
    <source>
        <dbReference type="EMBL" id="KAH3775672.1"/>
    </source>
</evidence>
<name>A0A9D4IK79_DREPO</name>
<evidence type="ECO:0000256" key="1">
    <source>
        <dbReference type="ARBA" id="ARBA00022729"/>
    </source>
</evidence>
<evidence type="ECO:0000256" key="3">
    <source>
        <dbReference type="ARBA" id="ARBA00023180"/>
    </source>
</evidence>
<organism evidence="5 6">
    <name type="scientific">Dreissena polymorpha</name>
    <name type="common">Zebra mussel</name>
    <name type="synonym">Mytilus polymorpha</name>
    <dbReference type="NCBI Taxonomy" id="45954"/>
    <lineage>
        <taxon>Eukaryota</taxon>
        <taxon>Metazoa</taxon>
        <taxon>Spiralia</taxon>
        <taxon>Lophotrochozoa</taxon>
        <taxon>Mollusca</taxon>
        <taxon>Bivalvia</taxon>
        <taxon>Autobranchia</taxon>
        <taxon>Heteroconchia</taxon>
        <taxon>Euheterodonta</taxon>
        <taxon>Imparidentia</taxon>
        <taxon>Neoheterodontei</taxon>
        <taxon>Myida</taxon>
        <taxon>Dreissenoidea</taxon>
        <taxon>Dreissenidae</taxon>
        <taxon>Dreissena</taxon>
    </lineage>
</organism>
<dbReference type="PROSITE" id="PS51470">
    <property type="entry name" value="FG_GAP"/>
    <property type="match status" value="1"/>
</dbReference>
<evidence type="ECO:0000256" key="2">
    <source>
        <dbReference type="ARBA" id="ARBA00022737"/>
    </source>
</evidence>
<keyword evidence="2" id="KW-0677">Repeat</keyword>
<accession>A0A9D4IK79</accession>
<dbReference type="Proteomes" id="UP000828390">
    <property type="component" value="Unassembled WGS sequence"/>
</dbReference>
<reference evidence="5" key="2">
    <citation type="submission" date="2020-11" db="EMBL/GenBank/DDBJ databases">
        <authorList>
            <person name="McCartney M.A."/>
            <person name="Auch B."/>
            <person name="Kono T."/>
            <person name="Mallez S."/>
            <person name="Becker A."/>
            <person name="Gohl D.M."/>
            <person name="Silverstein K.A.T."/>
            <person name="Koren S."/>
            <person name="Bechman K.B."/>
            <person name="Herman A."/>
            <person name="Abrahante J.E."/>
            <person name="Garbe J."/>
        </authorList>
    </citation>
    <scope>NUCLEOTIDE SEQUENCE</scope>
    <source>
        <strain evidence="5">Duluth1</strain>
        <tissue evidence="5">Whole animal</tissue>
    </source>
</reference>
<proteinExistence type="predicted"/>
<dbReference type="SUPFAM" id="SSF69318">
    <property type="entry name" value="Integrin alpha N-terminal domain"/>
    <property type="match status" value="1"/>
</dbReference>
<evidence type="ECO:0000256" key="4">
    <source>
        <dbReference type="PROSITE-ProRule" id="PRU00803"/>
    </source>
</evidence>
<dbReference type="Gene3D" id="2.130.10.130">
    <property type="entry name" value="Integrin alpha, N-terminal"/>
    <property type="match status" value="1"/>
</dbReference>
<comment type="caution">
    <text evidence="5">The sequence shown here is derived from an EMBL/GenBank/DDBJ whole genome shotgun (WGS) entry which is preliminary data.</text>
</comment>
<dbReference type="InterPro" id="IPR013519">
    <property type="entry name" value="Int_alpha_beta-p"/>
</dbReference>
<keyword evidence="6" id="KW-1185">Reference proteome</keyword>
<protein>
    <submittedName>
        <fullName evidence="5">Uncharacterized protein</fullName>
    </submittedName>
</protein>
<keyword evidence="3" id="KW-0325">Glycoprotein</keyword>
<dbReference type="InterPro" id="IPR028994">
    <property type="entry name" value="Integrin_alpha_N"/>
</dbReference>
<dbReference type="SMART" id="SM00191">
    <property type="entry name" value="Int_alpha"/>
    <property type="match status" value="1"/>
</dbReference>
<dbReference type="Pfam" id="PF01839">
    <property type="entry name" value="FG-GAP"/>
    <property type="match status" value="1"/>
</dbReference>
<dbReference type="EMBL" id="JAIWYP010000009">
    <property type="protein sequence ID" value="KAH3775672.1"/>
    <property type="molecule type" value="Genomic_DNA"/>
</dbReference>
<feature type="repeat" description="FG-GAP" evidence="4">
    <location>
        <begin position="1"/>
        <end position="52"/>
    </location>
</feature>
<sequence length="53" mass="5511">MQYCNLGFSMTVGDVNHDGNPDLLMGAPFAPTGGEQVGMITALLASKDNLGIK</sequence>
<gene>
    <name evidence="5" type="ORF">DPMN_177078</name>
</gene>
<dbReference type="AlphaFoldDB" id="A0A9D4IK79"/>
<evidence type="ECO:0000313" key="6">
    <source>
        <dbReference type="Proteomes" id="UP000828390"/>
    </source>
</evidence>